<evidence type="ECO:0008006" key="4">
    <source>
        <dbReference type="Google" id="ProtNLM"/>
    </source>
</evidence>
<feature type="chain" id="PRO_5023028897" description="Secreted protein" evidence="1">
    <location>
        <begin position="22"/>
        <end position="108"/>
    </location>
</feature>
<keyword evidence="1" id="KW-0732">Signal</keyword>
<evidence type="ECO:0000313" key="3">
    <source>
        <dbReference type="Proteomes" id="UP000308197"/>
    </source>
</evidence>
<name>A0A5C3NVT2_9APHY</name>
<gene>
    <name evidence="2" type="ORF">K466DRAFT_349324</name>
</gene>
<keyword evidence="3" id="KW-1185">Reference proteome</keyword>
<protein>
    <recommendedName>
        <fullName evidence="4">Secreted protein</fullName>
    </recommendedName>
</protein>
<reference evidence="2 3" key="1">
    <citation type="journal article" date="2019" name="Nat. Ecol. Evol.">
        <title>Megaphylogeny resolves global patterns of mushroom evolution.</title>
        <authorList>
            <person name="Varga T."/>
            <person name="Krizsan K."/>
            <person name="Foldi C."/>
            <person name="Dima B."/>
            <person name="Sanchez-Garcia M."/>
            <person name="Sanchez-Ramirez S."/>
            <person name="Szollosi G.J."/>
            <person name="Szarkandi J.G."/>
            <person name="Papp V."/>
            <person name="Albert L."/>
            <person name="Andreopoulos W."/>
            <person name="Angelini C."/>
            <person name="Antonin V."/>
            <person name="Barry K.W."/>
            <person name="Bougher N.L."/>
            <person name="Buchanan P."/>
            <person name="Buyck B."/>
            <person name="Bense V."/>
            <person name="Catcheside P."/>
            <person name="Chovatia M."/>
            <person name="Cooper J."/>
            <person name="Damon W."/>
            <person name="Desjardin D."/>
            <person name="Finy P."/>
            <person name="Geml J."/>
            <person name="Haridas S."/>
            <person name="Hughes K."/>
            <person name="Justo A."/>
            <person name="Karasinski D."/>
            <person name="Kautmanova I."/>
            <person name="Kiss B."/>
            <person name="Kocsube S."/>
            <person name="Kotiranta H."/>
            <person name="LaButti K.M."/>
            <person name="Lechner B.E."/>
            <person name="Liimatainen K."/>
            <person name="Lipzen A."/>
            <person name="Lukacs Z."/>
            <person name="Mihaltcheva S."/>
            <person name="Morgado L.N."/>
            <person name="Niskanen T."/>
            <person name="Noordeloos M.E."/>
            <person name="Ohm R.A."/>
            <person name="Ortiz-Santana B."/>
            <person name="Ovrebo C."/>
            <person name="Racz N."/>
            <person name="Riley R."/>
            <person name="Savchenko A."/>
            <person name="Shiryaev A."/>
            <person name="Soop K."/>
            <person name="Spirin V."/>
            <person name="Szebenyi C."/>
            <person name="Tomsovsky M."/>
            <person name="Tulloss R.E."/>
            <person name="Uehling J."/>
            <person name="Grigoriev I.V."/>
            <person name="Vagvolgyi C."/>
            <person name="Papp T."/>
            <person name="Martin F.M."/>
            <person name="Miettinen O."/>
            <person name="Hibbett D.S."/>
            <person name="Nagy L.G."/>
        </authorList>
    </citation>
    <scope>NUCLEOTIDE SEQUENCE [LARGE SCALE GENOMIC DNA]</scope>
    <source>
        <strain evidence="2 3">HHB13444</strain>
    </source>
</reference>
<dbReference type="AlphaFoldDB" id="A0A5C3NVT2"/>
<evidence type="ECO:0000313" key="2">
    <source>
        <dbReference type="EMBL" id="TFK81152.1"/>
    </source>
</evidence>
<organism evidence="2 3">
    <name type="scientific">Polyporus arcularius HHB13444</name>
    <dbReference type="NCBI Taxonomy" id="1314778"/>
    <lineage>
        <taxon>Eukaryota</taxon>
        <taxon>Fungi</taxon>
        <taxon>Dikarya</taxon>
        <taxon>Basidiomycota</taxon>
        <taxon>Agaricomycotina</taxon>
        <taxon>Agaricomycetes</taxon>
        <taxon>Polyporales</taxon>
        <taxon>Polyporaceae</taxon>
        <taxon>Polyporus</taxon>
    </lineage>
</organism>
<dbReference type="InParanoid" id="A0A5C3NVT2"/>
<dbReference type="EMBL" id="ML211647">
    <property type="protein sequence ID" value="TFK81152.1"/>
    <property type="molecule type" value="Genomic_DNA"/>
</dbReference>
<sequence>MGLHLTPRLVFITVYTMSSLSTPIDTLTPSPDATVSQLEFAGTRQGSSVSSSTRRWLEAVKVPQRQLRHTVSWLLYRLFTTQTDRRPVMRSSRGCRLAVRQLQVRVFL</sequence>
<proteinExistence type="predicted"/>
<dbReference type="Proteomes" id="UP000308197">
    <property type="component" value="Unassembled WGS sequence"/>
</dbReference>
<feature type="signal peptide" evidence="1">
    <location>
        <begin position="1"/>
        <end position="21"/>
    </location>
</feature>
<accession>A0A5C3NVT2</accession>
<evidence type="ECO:0000256" key="1">
    <source>
        <dbReference type="SAM" id="SignalP"/>
    </source>
</evidence>